<keyword evidence="15" id="KW-0539">Nucleus</keyword>
<keyword evidence="7" id="KW-0999">Mitochondrion inner membrane</keyword>
<evidence type="ECO:0000256" key="12">
    <source>
        <dbReference type="ARBA" id="ARBA00023128"/>
    </source>
</evidence>
<keyword evidence="10" id="KW-0524">Neurogenesis</keyword>
<feature type="non-terminal residue" evidence="20">
    <location>
        <position position="876"/>
    </location>
</feature>
<dbReference type="InterPro" id="IPR039800">
    <property type="entry name" value="MICU1/2/3"/>
</dbReference>
<dbReference type="PROSITE" id="PS00018">
    <property type="entry name" value="EF_HAND_1"/>
    <property type="match status" value="1"/>
</dbReference>
<dbReference type="InterPro" id="IPR011992">
    <property type="entry name" value="EF-hand-dom_pair"/>
</dbReference>
<keyword evidence="13" id="KW-0472">Membrane</keyword>
<comment type="subunit">
    <text evidence="16">Interacts with PTBP2; the interaction is direct.</text>
</comment>
<dbReference type="EMBL" id="JAUCMX010000027">
    <property type="protein sequence ID" value="KAK3509209.1"/>
    <property type="molecule type" value="Genomic_DNA"/>
</dbReference>
<keyword evidence="5" id="KW-0479">Metal-binding</keyword>
<keyword evidence="14" id="KW-0508">mRNA splicing</keyword>
<dbReference type="GO" id="GO:0007399">
    <property type="term" value="P:nervous system development"/>
    <property type="evidence" value="ECO:0007669"/>
    <property type="project" value="UniProtKB-KW"/>
</dbReference>
<dbReference type="CDD" id="cd22436">
    <property type="entry name" value="KH-I_NOVA_rpt2"/>
    <property type="match status" value="1"/>
</dbReference>
<evidence type="ECO:0000256" key="2">
    <source>
        <dbReference type="ARBA" id="ARBA00004273"/>
    </source>
</evidence>
<dbReference type="Gene3D" id="1.10.238.10">
    <property type="entry name" value="EF-hand"/>
    <property type="match status" value="2"/>
</dbReference>
<evidence type="ECO:0000256" key="1">
    <source>
        <dbReference type="ARBA" id="ARBA00004123"/>
    </source>
</evidence>
<dbReference type="GO" id="GO:0005509">
    <property type="term" value="F:calcium ion binding"/>
    <property type="evidence" value="ECO:0007669"/>
    <property type="project" value="InterPro"/>
</dbReference>
<evidence type="ECO:0000256" key="16">
    <source>
        <dbReference type="ARBA" id="ARBA00034798"/>
    </source>
</evidence>
<keyword evidence="4" id="KW-0507">mRNA processing</keyword>
<dbReference type="Gene3D" id="3.30.1370.10">
    <property type="entry name" value="K Homology domain, type 1"/>
    <property type="match status" value="3"/>
</dbReference>
<dbReference type="GO" id="GO:0036444">
    <property type="term" value="P:calcium import into the mitochondrion"/>
    <property type="evidence" value="ECO:0007669"/>
    <property type="project" value="TreeGrafter"/>
</dbReference>
<reference evidence="20" key="1">
    <citation type="submission" date="2023-06" db="EMBL/GenBank/DDBJ databases">
        <title>Male Hemibagrus guttatus genome.</title>
        <authorList>
            <person name="Bian C."/>
        </authorList>
    </citation>
    <scope>NUCLEOTIDE SEQUENCE</scope>
    <source>
        <strain evidence="20">Male_cb2023</strain>
        <tissue evidence="20">Muscle</tissue>
    </source>
</reference>
<accession>A0AAE0PWB1</accession>
<name>A0AAE0PWB1_9TELE</name>
<dbReference type="Proteomes" id="UP001274896">
    <property type="component" value="Unassembled WGS sequence"/>
</dbReference>
<dbReference type="InterPro" id="IPR047275">
    <property type="entry name" value="KH-I_NOVA_rpt1"/>
</dbReference>
<dbReference type="GO" id="GO:1990246">
    <property type="term" value="C:uniplex complex"/>
    <property type="evidence" value="ECO:0007669"/>
    <property type="project" value="TreeGrafter"/>
</dbReference>
<dbReference type="InterPro" id="IPR047274">
    <property type="entry name" value="KH-I_NOVA_rpt3"/>
</dbReference>
<dbReference type="InterPro" id="IPR002048">
    <property type="entry name" value="EF_hand_dom"/>
</dbReference>
<dbReference type="SUPFAM" id="SSF47473">
    <property type="entry name" value="EF-hand"/>
    <property type="match status" value="2"/>
</dbReference>
<dbReference type="GO" id="GO:0005758">
    <property type="term" value="C:mitochondrial intermembrane space"/>
    <property type="evidence" value="ECO:0007669"/>
    <property type="project" value="UniProtKB-SubCell"/>
</dbReference>
<dbReference type="InterPro" id="IPR004087">
    <property type="entry name" value="KH_dom"/>
</dbReference>
<evidence type="ECO:0000256" key="4">
    <source>
        <dbReference type="ARBA" id="ARBA00022664"/>
    </source>
</evidence>
<dbReference type="PROSITE" id="PS50084">
    <property type="entry name" value="KH_TYPE_1"/>
    <property type="match status" value="3"/>
</dbReference>
<evidence type="ECO:0000256" key="11">
    <source>
        <dbReference type="ARBA" id="ARBA00022946"/>
    </source>
</evidence>
<dbReference type="PANTHER" id="PTHR12294:SF3">
    <property type="entry name" value="CALCIUM UPTAKE PROTEIN 2, MITOCHONDRIAL"/>
    <property type="match status" value="1"/>
</dbReference>
<dbReference type="GO" id="GO:0008380">
    <property type="term" value="P:RNA splicing"/>
    <property type="evidence" value="ECO:0007669"/>
    <property type="project" value="UniProtKB-KW"/>
</dbReference>
<organism evidence="20 21">
    <name type="scientific">Hemibagrus guttatus</name>
    <dbReference type="NCBI Taxonomy" id="175788"/>
    <lineage>
        <taxon>Eukaryota</taxon>
        <taxon>Metazoa</taxon>
        <taxon>Chordata</taxon>
        <taxon>Craniata</taxon>
        <taxon>Vertebrata</taxon>
        <taxon>Euteleostomi</taxon>
        <taxon>Actinopterygii</taxon>
        <taxon>Neopterygii</taxon>
        <taxon>Teleostei</taxon>
        <taxon>Ostariophysi</taxon>
        <taxon>Siluriformes</taxon>
        <taxon>Bagridae</taxon>
        <taxon>Hemibagrus</taxon>
    </lineage>
</organism>
<protein>
    <recommendedName>
        <fullName evidence="19">EF-hand domain-containing protein</fullName>
    </recommendedName>
</protein>
<dbReference type="GO" id="GO:0006397">
    <property type="term" value="P:mRNA processing"/>
    <property type="evidence" value="ECO:0007669"/>
    <property type="project" value="UniProtKB-KW"/>
</dbReference>
<evidence type="ECO:0000256" key="10">
    <source>
        <dbReference type="ARBA" id="ARBA00022902"/>
    </source>
</evidence>
<evidence type="ECO:0000256" key="9">
    <source>
        <dbReference type="ARBA" id="ARBA00022884"/>
    </source>
</evidence>
<evidence type="ECO:0000256" key="8">
    <source>
        <dbReference type="ARBA" id="ARBA00022837"/>
    </source>
</evidence>
<dbReference type="Pfam" id="PF00013">
    <property type="entry name" value="KH_1"/>
    <property type="match status" value="3"/>
</dbReference>
<evidence type="ECO:0000256" key="17">
    <source>
        <dbReference type="PROSITE-ProRule" id="PRU00117"/>
    </source>
</evidence>
<evidence type="ECO:0000256" key="15">
    <source>
        <dbReference type="ARBA" id="ARBA00023242"/>
    </source>
</evidence>
<evidence type="ECO:0000256" key="14">
    <source>
        <dbReference type="ARBA" id="ARBA00023187"/>
    </source>
</evidence>
<dbReference type="GO" id="GO:0003723">
    <property type="term" value="F:RNA binding"/>
    <property type="evidence" value="ECO:0007669"/>
    <property type="project" value="UniProtKB-UniRule"/>
</dbReference>
<keyword evidence="21" id="KW-1185">Reference proteome</keyword>
<dbReference type="FunFam" id="3.30.1370.10:FF:000019">
    <property type="entry name" value="RNA-binding protein Nova-1 isoform 1"/>
    <property type="match status" value="1"/>
</dbReference>
<dbReference type="GO" id="GO:0051560">
    <property type="term" value="P:mitochondrial calcium ion homeostasis"/>
    <property type="evidence" value="ECO:0007669"/>
    <property type="project" value="TreeGrafter"/>
</dbReference>
<dbReference type="AlphaFoldDB" id="A0AAE0PWB1"/>
<dbReference type="SMART" id="SM00322">
    <property type="entry name" value="KH"/>
    <property type="match status" value="3"/>
</dbReference>
<dbReference type="SMART" id="SM00054">
    <property type="entry name" value="EFh"/>
    <property type="match status" value="2"/>
</dbReference>
<comment type="caution">
    <text evidence="20">The sequence shown here is derived from an EMBL/GenBank/DDBJ whole genome shotgun (WGS) entry which is preliminary data.</text>
</comment>
<evidence type="ECO:0000256" key="13">
    <source>
        <dbReference type="ARBA" id="ARBA00023136"/>
    </source>
</evidence>
<keyword evidence="9 17" id="KW-0694">RNA-binding</keyword>
<evidence type="ECO:0000313" key="21">
    <source>
        <dbReference type="Proteomes" id="UP001274896"/>
    </source>
</evidence>
<dbReference type="InterPro" id="IPR036612">
    <property type="entry name" value="KH_dom_type_1_sf"/>
</dbReference>
<dbReference type="GO" id="GO:0005634">
    <property type="term" value="C:nucleus"/>
    <property type="evidence" value="ECO:0007669"/>
    <property type="project" value="UniProtKB-SubCell"/>
</dbReference>
<evidence type="ECO:0000256" key="6">
    <source>
        <dbReference type="ARBA" id="ARBA00022737"/>
    </source>
</evidence>
<dbReference type="FunFam" id="3.30.1370.10:FF:000020">
    <property type="entry name" value="RNA-binding protein Nova-1 isoform 1"/>
    <property type="match status" value="1"/>
</dbReference>
<evidence type="ECO:0000256" key="18">
    <source>
        <dbReference type="SAM" id="MobiDB-lite"/>
    </source>
</evidence>
<feature type="region of interest" description="Disordered" evidence="18">
    <location>
        <begin position="387"/>
        <end position="435"/>
    </location>
</feature>
<keyword evidence="11" id="KW-0809">Transit peptide</keyword>
<evidence type="ECO:0000256" key="5">
    <source>
        <dbReference type="ARBA" id="ARBA00022723"/>
    </source>
</evidence>
<keyword evidence="12" id="KW-0496">Mitochondrion</keyword>
<evidence type="ECO:0000256" key="3">
    <source>
        <dbReference type="ARBA" id="ARBA00004569"/>
    </source>
</evidence>
<comment type="subcellular location">
    <subcellularLocation>
        <location evidence="2">Mitochondrion inner membrane</location>
    </subcellularLocation>
    <subcellularLocation>
        <location evidence="3">Mitochondrion intermembrane space</location>
    </subcellularLocation>
    <subcellularLocation>
        <location evidence="1">Nucleus</location>
    </subcellularLocation>
</comment>
<dbReference type="CDD" id="cd22435">
    <property type="entry name" value="KH-I_NOVA_rpt1"/>
    <property type="match status" value="1"/>
</dbReference>
<dbReference type="InterPro" id="IPR047276">
    <property type="entry name" value="KH-I_NOVA_rpt2"/>
</dbReference>
<feature type="domain" description="EF-hand" evidence="19">
    <location>
        <begin position="349"/>
        <end position="384"/>
    </location>
</feature>
<feature type="domain" description="EF-hand" evidence="19">
    <location>
        <begin position="164"/>
        <end position="199"/>
    </location>
</feature>
<evidence type="ECO:0000259" key="19">
    <source>
        <dbReference type="PROSITE" id="PS50222"/>
    </source>
</evidence>
<gene>
    <name evidence="20" type="ORF">QTP70_025565</name>
</gene>
<keyword evidence="6" id="KW-0677">Repeat</keyword>
<feature type="compositionally biased region" description="Basic and acidic residues" evidence="18">
    <location>
        <begin position="409"/>
        <end position="421"/>
    </location>
</feature>
<dbReference type="InterPro" id="IPR018247">
    <property type="entry name" value="EF_Hand_1_Ca_BS"/>
</dbReference>
<proteinExistence type="predicted"/>
<feature type="compositionally biased region" description="Pro residues" evidence="18">
    <location>
        <begin position="395"/>
        <end position="405"/>
    </location>
</feature>
<sequence>MATWGRFGASLRNFFRSSWTLGSKVPLKPAVGGAVLGCLTAAGVLRYRHDTRWKCLQPTVFAKETTDDDTPVPATSMRRLRFNQFASMIYENELYMTPRDFLYSILLEDMEHKLHKRLLTKAEVVKMMAVASKARAGSNLFRGMGDNGLISYTEYLFLLTILTKPRTGFHIAFRMLDIDGNEQVDKKEFEKLKKIIGQRKVAKEVTETAASEDASEPSTTLQAFFFGFKGQNKLQYIEFHRFMEDLQAEVQEMEFLQFSKGMDTMRREDFADWLLHYTNEEDNMEYLENLRKRIPTGQSITFEEFKAFCLFTNNLEDFSISVKMIADANRPIGMVQFKRAVKIATGQELSKNVLDTVFQIFDLDGDHCLSHKEFIAVMKDRMLRGLREQQQQVPQSPPPPPPLLPPSHMESEVLDSRKRPLETPTEAGSTKRTNTGEEGEYFLKVLIPSYAAGSIIGKGGQTIVQLQKETGATIKLSKSKDFYPGTTERVCLIQGTVEALNGVHNFIAEKVREMPQSSQKSEPVSILQPQTTVNPDRVKQAKLIVPNSTAGLIIGKGGATVKSVMEQSGAWVQLSQKPEGINLQERVVTVSGEPEQNRKAVEIIVQKIQEDPQSSSCLNISYSNVTGPVANSNPTGSPYANSAEVLPSAAAAAAATASTLLGQAGLASFPSAMSGFSGNDLLAITSALNTLASYGYNTNTLGLGLNPAAASGVLAAVAASANPAAAAAANLLASYASEASGGAAHPAAPGLAGFSLGSLAAATGASNGYLNPASSPLVASSLLGTEKLAEGGKEVLEIAVPENLVGAILGKGGKTLVEYQELTGARIQISKKGEFIPGTRNRKVTITGSPAATQAAQYLISQRITYEQGVRATNPQ</sequence>
<dbReference type="CDD" id="cd09031">
    <property type="entry name" value="KH-I_NOVA_rpt3"/>
    <property type="match status" value="1"/>
</dbReference>
<evidence type="ECO:0000313" key="20">
    <source>
        <dbReference type="EMBL" id="KAK3509209.1"/>
    </source>
</evidence>
<dbReference type="PROSITE" id="PS50222">
    <property type="entry name" value="EF_HAND_2"/>
    <property type="match status" value="2"/>
</dbReference>
<dbReference type="SUPFAM" id="SSF54791">
    <property type="entry name" value="Eukaryotic type KH-domain (KH-domain type I)"/>
    <property type="match status" value="3"/>
</dbReference>
<dbReference type="InterPro" id="IPR004088">
    <property type="entry name" value="KH_dom_type_1"/>
</dbReference>
<keyword evidence="8" id="KW-0106">Calcium</keyword>
<evidence type="ECO:0000256" key="7">
    <source>
        <dbReference type="ARBA" id="ARBA00022792"/>
    </source>
</evidence>
<dbReference type="PANTHER" id="PTHR12294">
    <property type="entry name" value="EF HAND DOMAIN FAMILY A1,A2-RELATED"/>
    <property type="match status" value="1"/>
</dbReference>
<dbReference type="FunFam" id="3.30.1370.10:FF:000022">
    <property type="entry name" value="RNA-binding protein Nova-1 isoform 1"/>
    <property type="match status" value="1"/>
</dbReference>